<comment type="cofactor">
    <cofactor evidence="1">
        <name>FAD</name>
        <dbReference type="ChEBI" id="CHEBI:57692"/>
    </cofactor>
</comment>
<dbReference type="Pfam" id="PF00743">
    <property type="entry name" value="FMO-like"/>
    <property type="match status" value="1"/>
</dbReference>
<dbReference type="EMBL" id="KZ852087">
    <property type="protein sequence ID" value="RDH27581.1"/>
    <property type="molecule type" value="Genomic_DNA"/>
</dbReference>
<evidence type="ECO:0000313" key="7">
    <source>
        <dbReference type="Proteomes" id="UP000253729"/>
    </source>
</evidence>
<evidence type="ECO:0008006" key="8">
    <source>
        <dbReference type="Google" id="ProtNLM"/>
    </source>
</evidence>
<evidence type="ECO:0000256" key="3">
    <source>
        <dbReference type="ARBA" id="ARBA00022630"/>
    </source>
</evidence>
<protein>
    <recommendedName>
        <fullName evidence="8">FAD/NAD(P)-binding domain-containing protein</fullName>
    </recommendedName>
</protein>
<dbReference type="RefSeq" id="XP_026620603.1">
    <property type="nucleotide sequence ID" value="XM_026774642.1"/>
</dbReference>
<reference evidence="6 7" key="1">
    <citation type="submission" date="2018-07" db="EMBL/GenBank/DDBJ databases">
        <title>The genomes of Aspergillus section Nigri reveals drivers in fungal speciation.</title>
        <authorList>
            <consortium name="DOE Joint Genome Institute"/>
            <person name="Vesth T.C."/>
            <person name="Nybo J."/>
            <person name="Theobald S."/>
            <person name="Brandl J."/>
            <person name="Frisvad J.C."/>
            <person name="Nielsen K.F."/>
            <person name="Lyhne E.K."/>
            <person name="Kogle M.E."/>
            <person name="Kuo A."/>
            <person name="Riley R."/>
            <person name="Clum A."/>
            <person name="Nolan M."/>
            <person name="Lipzen A."/>
            <person name="Salamov A."/>
            <person name="Henrissat B."/>
            <person name="Wiebenga A."/>
            <person name="De vries R.P."/>
            <person name="Grigoriev I.V."/>
            <person name="Mortensen U.H."/>
            <person name="Andersen M.R."/>
            <person name="Baker S.E."/>
        </authorList>
    </citation>
    <scope>NUCLEOTIDE SEQUENCE [LARGE SCALE GENOMIC DNA]</scope>
    <source>
        <strain evidence="6 7">CBS 139.54b</strain>
    </source>
</reference>
<organism evidence="6 7">
    <name type="scientific">Aspergillus welwitschiae</name>
    <dbReference type="NCBI Taxonomy" id="1341132"/>
    <lineage>
        <taxon>Eukaryota</taxon>
        <taxon>Fungi</taxon>
        <taxon>Dikarya</taxon>
        <taxon>Ascomycota</taxon>
        <taxon>Pezizomycotina</taxon>
        <taxon>Eurotiomycetes</taxon>
        <taxon>Eurotiomycetidae</taxon>
        <taxon>Eurotiales</taxon>
        <taxon>Aspergillaceae</taxon>
        <taxon>Aspergillus</taxon>
        <taxon>Aspergillus subgen. Circumdati</taxon>
    </lineage>
</organism>
<dbReference type="InterPro" id="IPR051209">
    <property type="entry name" value="FAD-bind_Monooxygenase_sf"/>
</dbReference>
<dbReference type="PANTHER" id="PTHR42877">
    <property type="entry name" value="L-ORNITHINE N(5)-MONOOXYGENASE-RELATED"/>
    <property type="match status" value="1"/>
</dbReference>
<dbReference type="GeneID" id="38142998"/>
<accession>A0A3F3PKX4</accession>
<dbReference type="GO" id="GO:0050660">
    <property type="term" value="F:flavin adenine dinucleotide binding"/>
    <property type="evidence" value="ECO:0007669"/>
    <property type="project" value="InterPro"/>
</dbReference>
<comment type="similarity">
    <text evidence="2">Belongs to the FAD-binding monooxygenase family.</text>
</comment>
<dbReference type="PANTHER" id="PTHR42877:SF8">
    <property type="entry name" value="MONOOXYGENASE"/>
    <property type="match status" value="1"/>
</dbReference>
<gene>
    <name evidence="6" type="ORF">BDQ94DRAFT_184438</name>
</gene>
<dbReference type="GO" id="GO:0004499">
    <property type="term" value="F:N,N-dimethylaniline monooxygenase activity"/>
    <property type="evidence" value="ECO:0007669"/>
    <property type="project" value="InterPro"/>
</dbReference>
<dbReference type="STRING" id="1341132.A0A3F3PKX4"/>
<name>A0A3F3PKX4_9EURO</name>
<sequence length="594" mass="67432">MLSSDLLDETNGLYNGNGGTDGVGGDASYKIHEQPIRTRRPIRVACMGAGYSGLMMGIMFSEQMKDKNAELVIYERNKDLGGTWLENRYPGCKCDIPAHNYAYSFAPNPEWPNYYASSEEIHEYMHKVASQYDCHRFIKYEHAITSAIWNEEDANWDIKVRTPEGTIVQDRVDVFVNAGGVLNNWKWPNIEGLQDFKGKLIHSASWDQNFDFTGKKVANIGIGSSGVQIVPQLANIVDSMDVYIRTQTWISPAPGINEPTGSDPEMDAELNFTEKTLDIFRDPKTLRDYRAAIMDRRSSNFKRFIADSDLQLKAQELFRKIMIERLGNSAKGQQAAKLLLPDFPVGCRRLTPGPGFLEAITQVNVELRWDDIVRITEKGILTRSGEEKEYDVIVCATGFDTSFCPAFPLIGRGGVNLATKWTAELPKAYFGLTVPDMPNYFSFIGPNSTISNGSLVLGIQMTAVYIYKWLDKLQTEDIRSFAVRHDVNDEYNEHMQTYLKRTVWTGNCRSWYKRGTIDGPVVAVYGGTTFHFMEAIKNPRWEDFDIERLSKTNRFSYLGNGFTKRETMGGTIGTTQTLDFEQYWRLFVPPDIHD</sequence>
<evidence type="ECO:0000313" key="6">
    <source>
        <dbReference type="EMBL" id="RDH27581.1"/>
    </source>
</evidence>
<evidence type="ECO:0000256" key="1">
    <source>
        <dbReference type="ARBA" id="ARBA00001974"/>
    </source>
</evidence>
<dbReference type="SUPFAM" id="SSF51905">
    <property type="entry name" value="FAD/NAD(P)-binding domain"/>
    <property type="match status" value="3"/>
</dbReference>
<dbReference type="InterPro" id="IPR020946">
    <property type="entry name" value="Flavin_mOase-like"/>
</dbReference>
<evidence type="ECO:0000256" key="5">
    <source>
        <dbReference type="ARBA" id="ARBA00023002"/>
    </source>
</evidence>
<keyword evidence="7" id="KW-1185">Reference proteome</keyword>
<evidence type="ECO:0000256" key="2">
    <source>
        <dbReference type="ARBA" id="ARBA00010139"/>
    </source>
</evidence>
<dbReference type="InterPro" id="IPR036188">
    <property type="entry name" value="FAD/NAD-bd_sf"/>
</dbReference>
<evidence type="ECO:0000256" key="4">
    <source>
        <dbReference type="ARBA" id="ARBA00022827"/>
    </source>
</evidence>
<proteinExistence type="inferred from homology"/>
<dbReference type="AlphaFoldDB" id="A0A3F3PKX4"/>
<dbReference type="GO" id="GO:0050661">
    <property type="term" value="F:NADP binding"/>
    <property type="evidence" value="ECO:0007669"/>
    <property type="project" value="InterPro"/>
</dbReference>
<dbReference type="Proteomes" id="UP000253729">
    <property type="component" value="Unassembled WGS sequence"/>
</dbReference>
<keyword evidence="4" id="KW-0274">FAD</keyword>
<keyword evidence="3" id="KW-0285">Flavoprotein</keyword>
<keyword evidence="5" id="KW-0560">Oxidoreductase</keyword>
<dbReference type="Gene3D" id="3.50.50.60">
    <property type="entry name" value="FAD/NAD(P)-binding domain"/>
    <property type="match status" value="2"/>
</dbReference>